<dbReference type="AlphaFoldDB" id="A0A6A7BM98"/>
<proteinExistence type="predicted"/>
<gene>
    <name evidence="2" type="ORF">T440DRAFT_550939</name>
</gene>
<feature type="compositionally biased region" description="Polar residues" evidence="1">
    <location>
        <begin position="1"/>
        <end position="12"/>
    </location>
</feature>
<name>A0A6A7BM98_9PLEO</name>
<feature type="region of interest" description="Disordered" evidence="1">
    <location>
        <begin position="1"/>
        <end position="27"/>
    </location>
</feature>
<sequence>MAHQAQNPPHSPRSNRAKQYREPHNMENTTPLITTYIIRIPLYYRTTSYPFPPPSSQHPTTTASHIALRTTTTSDKHSLPAPHHTLKIITDVQSWGWTVQTITPTSSSSSSSSSTPATQIWLNTYTSIARHHPWEHEIWRIWQREHGFRIRHRDEAFKSEGRAGMAMMTPKQRVIQRLRNLGRWFDMRRHGEGMEWQLRRAEARRESSNIARRRAMAEGTGGGGENVDAGSLRDSVEERLQGLGTMRRVGVAPLEDVDGGEKNGKGERRASVACLQYSHDVIGAEMGDMRSVGSLG</sequence>
<dbReference type="OrthoDB" id="3695535at2759"/>
<evidence type="ECO:0000313" key="3">
    <source>
        <dbReference type="Proteomes" id="UP000799423"/>
    </source>
</evidence>
<organism evidence="2 3">
    <name type="scientific">Plenodomus tracheiphilus IPT5</name>
    <dbReference type="NCBI Taxonomy" id="1408161"/>
    <lineage>
        <taxon>Eukaryota</taxon>
        <taxon>Fungi</taxon>
        <taxon>Dikarya</taxon>
        <taxon>Ascomycota</taxon>
        <taxon>Pezizomycotina</taxon>
        <taxon>Dothideomycetes</taxon>
        <taxon>Pleosporomycetidae</taxon>
        <taxon>Pleosporales</taxon>
        <taxon>Pleosporineae</taxon>
        <taxon>Leptosphaeriaceae</taxon>
        <taxon>Plenodomus</taxon>
    </lineage>
</organism>
<dbReference type="Proteomes" id="UP000799423">
    <property type="component" value="Unassembled WGS sequence"/>
</dbReference>
<accession>A0A6A7BM98</accession>
<feature type="region of interest" description="Disordered" evidence="1">
    <location>
        <begin position="214"/>
        <end position="233"/>
    </location>
</feature>
<keyword evidence="3" id="KW-1185">Reference proteome</keyword>
<reference evidence="2" key="1">
    <citation type="submission" date="2020-01" db="EMBL/GenBank/DDBJ databases">
        <authorList>
            <consortium name="DOE Joint Genome Institute"/>
            <person name="Haridas S."/>
            <person name="Albert R."/>
            <person name="Binder M."/>
            <person name="Bloem J."/>
            <person name="Labutti K."/>
            <person name="Salamov A."/>
            <person name="Andreopoulos B."/>
            <person name="Baker S.E."/>
            <person name="Barry K."/>
            <person name="Bills G."/>
            <person name="Bluhm B.H."/>
            <person name="Cannon C."/>
            <person name="Castanera R."/>
            <person name="Culley D.E."/>
            <person name="Daum C."/>
            <person name="Ezra D."/>
            <person name="Gonzalez J.B."/>
            <person name="Henrissat B."/>
            <person name="Kuo A."/>
            <person name="Liang C."/>
            <person name="Lipzen A."/>
            <person name="Lutzoni F."/>
            <person name="Magnuson J."/>
            <person name="Mondo S."/>
            <person name="Nolan M."/>
            <person name="Ohm R."/>
            <person name="Pangilinan J."/>
            <person name="Park H.-J."/>
            <person name="Ramirez L."/>
            <person name="Alfaro M."/>
            <person name="Sun H."/>
            <person name="Tritt A."/>
            <person name="Yoshinaga Y."/>
            <person name="Zwiers L.-H."/>
            <person name="Turgeon B.G."/>
            <person name="Goodwin S.B."/>
            <person name="Spatafora J.W."/>
            <person name="Crous P.W."/>
            <person name="Grigoriev I.V."/>
        </authorList>
    </citation>
    <scope>NUCLEOTIDE SEQUENCE</scope>
    <source>
        <strain evidence="2">IPT5</strain>
    </source>
</reference>
<evidence type="ECO:0000256" key="1">
    <source>
        <dbReference type="SAM" id="MobiDB-lite"/>
    </source>
</evidence>
<evidence type="ECO:0000313" key="2">
    <source>
        <dbReference type="EMBL" id="KAF2855559.1"/>
    </source>
</evidence>
<protein>
    <submittedName>
        <fullName evidence="2">Uncharacterized protein</fullName>
    </submittedName>
</protein>
<dbReference type="EMBL" id="MU006290">
    <property type="protein sequence ID" value="KAF2855559.1"/>
    <property type="molecule type" value="Genomic_DNA"/>
</dbReference>